<dbReference type="RefSeq" id="WP_377150388.1">
    <property type="nucleotide sequence ID" value="NZ_JBHSAF010000001.1"/>
</dbReference>
<name>A0ABV8CJB1_9GAMM</name>
<sequence>MQSINVRRIRLGLCLFLTMPLAAYVLLLMIYTPLEAYWPLKVDHSTTGLDKSFELFSPMPYSAGFGFEVDGQIFDVNHVETNINKLPACTMRLTITPIFAVGQDERTYEFDCFNRYVGSYSGTTYPPGDVILPVGFFKVSYSVQIDTPESHNVTLRVAYSGAEGGWSVLYDIIHLMACYIIFPFYMVFSFINSIFNS</sequence>
<accession>A0ABV8CJB1</accession>
<dbReference type="EMBL" id="JBHSAF010000001">
    <property type="protein sequence ID" value="MFC3912285.1"/>
    <property type="molecule type" value="Genomic_DNA"/>
</dbReference>
<proteinExistence type="predicted"/>
<keyword evidence="1" id="KW-0812">Transmembrane</keyword>
<gene>
    <name evidence="2" type="ORF">ACFOSS_02245</name>
</gene>
<feature type="transmembrane region" description="Helical" evidence="1">
    <location>
        <begin position="172"/>
        <end position="195"/>
    </location>
</feature>
<keyword evidence="1" id="KW-1133">Transmembrane helix</keyword>
<evidence type="ECO:0000256" key="1">
    <source>
        <dbReference type="SAM" id="Phobius"/>
    </source>
</evidence>
<feature type="transmembrane region" description="Helical" evidence="1">
    <location>
        <begin position="12"/>
        <end position="31"/>
    </location>
</feature>
<organism evidence="2 3">
    <name type="scientific">Pseudaeromonas sharmana</name>
    <dbReference type="NCBI Taxonomy" id="328412"/>
    <lineage>
        <taxon>Bacteria</taxon>
        <taxon>Pseudomonadati</taxon>
        <taxon>Pseudomonadota</taxon>
        <taxon>Gammaproteobacteria</taxon>
        <taxon>Aeromonadales</taxon>
        <taxon>Aeromonadaceae</taxon>
        <taxon>Pseudaeromonas</taxon>
    </lineage>
</organism>
<keyword evidence="3" id="KW-1185">Reference proteome</keyword>
<reference evidence="3" key="1">
    <citation type="journal article" date="2019" name="Int. J. Syst. Evol. Microbiol.">
        <title>The Global Catalogue of Microorganisms (GCM) 10K type strain sequencing project: providing services to taxonomists for standard genome sequencing and annotation.</title>
        <authorList>
            <consortium name="The Broad Institute Genomics Platform"/>
            <consortium name="The Broad Institute Genome Sequencing Center for Infectious Disease"/>
            <person name="Wu L."/>
            <person name="Ma J."/>
        </authorList>
    </citation>
    <scope>NUCLEOTIDE SEQUENCE [LARGE SCALE GENOMIC DNA]</scope>
    <source>
        <strain evidence="3">CCUG 54939</strain>
    </source>
</reference>
<comment type="caution">
    <text evidence="2">The sequence shown here is derived from an EMBL/GenBank/DDBJ whole genome shotgun (WGS) entry which is preliminary data.</text>
</comment>
<evidence type="ECO:0000313" key="3">
    <source>
        <dbReference type="Proteomes" id="UP001595692"/>
    </source>
</evidence>
<dbReference type="Proteomes" id="UP001595692">
    <property type="component" value="Unassembled WGS sequence"/>
</dbReference>
<protein>
    <submittedName>
        <fullName evidence="2">Uncharacterized protein</fullName>
    </submittedName>
</protein>
<evidence type="ECO:0000313" key="2">
    <source>
        <dbReference type="EMBL" id="MFC3912285.1"/>
    </source>
</evidence>
<keyword evidence="1" id="KW-0472">Membrane</keyword>